<feature type="chain" id="PRO_5016090148" evidence="1">
    <location>
        <begin position="26"/>
        <end position="50"/>
    </location>
</feature>
<sequence length="50" mass="5338">MKRSIPFRPTLLALVLATNFPVAHAAVPKDMLVIGKAADPQTLDPAGNNR</sequence>
<proteinExistence type="predicted"/>
<reference evidence="2 3" key="1">
    <citation type="submission" date="2018-06" db="EMBL/GenBank/DDBJ databases">
        <authorList>
            <consortium name="Pathogen Informatics"/>
            <person name="Doyle S."/>
        </authorList>
    </citation>
    <scope>NUCLEOTIDE SEQUENCE [LARGE SCALE GENOMIC DNA]</scope>
    <source>
        <strain evidence="2 3">NCTC8009</strain>
    </source>
</reference>
<keyword evidence="1" id="KW-0732">Signal</keyword>
<name>A0A2X3K6W1_ECOLX</name>
<feature type="signal peptide" evidence="1">
    <location>
        <begin position="1"/>
        <end position="25"/>
    </location>
</feature>
<dbReference type="Proteomes" id="UP000250991">
    <property type="component" value="Unassembled WGS sequence"/>
</dbReference>
<evidence type="ECO:0000313" key="2">
    <source>
        <dbReference type="EMBL" id="SQD03773.1"/>
    </source>
</evidence>
<accession>A0A2X3K6W1</accession>
<evidence type="ECO:0000256" key="1">
    <source>
        <dbReference type="SAM" id="SignalP"/>
    </source>
</evidence>
<dbReference type="EMBL" id="UARW01000010">
    <property type="protein sequence ID" value="SQD03773.1"/>
    <property type="molecule type" value="Genomic_DNA"/>
</dbReference>
<protein>
    <submittedName>
        <fullName evidence="2">ABC transporter substrate-binding protein</fullName>
    </submittedName>
</protein>
<organism evidence="2 3">
    <name type="scientific">Escherichia coli</name>
    <dbReference type="NCBI Taxonomy" id="562"/>
    <lineage>
        <taxon>Bacteria</taxon>
        <taxon>Pseudomonadati</taxon>
        <taxon>Pseudomonadota</taxon>
        <taxon>Gammaproteobacteria</taxon>
        <taxon>Enterobacterales</taxon>
        <taxon>Enterobacteriaceae</taxon>
        <taxon>Escherichia</taxon>
    </lineage>
</organism>
<gene>
    <name evidence="2" type="ORF">NCTC8009_04273</name>
</gene>
<evidence type="ECO:0000313" key="3">
    <source>
        <dbReference type="Proteomes" id="UP000250991"/>
    </source>
</evidence>
<dbReference type="AlphaFoldDB" id="A0A2X3K6W1"/>